<sequence length="358" mass="39200">MLVVVLAGGYGSGASGILRAMREARRAAAVDLVEKVVWGKDFRVVLVSDDPVVLDSARSLGCIEWDSSCEEFVWLQVVQDVVRTYARPEEGVAVMGGCAAPLLQVQELEAAAHSVTDGEVWQNNRLSPDLILWKPAQAAFLVRDCHTDNQFGFALESQAGLVVKYLQRSLGFGFDLDTPVDAVLAASRAECGPRLREVVSDWNLWGRVQAVRTVLARPYPDVALIGRVHPVEAERFGQGAGVRLRVFSEERGMKALGRVERGEVRSLLGAMVEAVGWQQFFAVLAEQVECVLFDTRVVLEHFGVRVGEEERFAVDLGLLEEVRDPFLRELTSAVAACKVPVLMGGQSLVGGGLRLWVE</sequence>
<dbReference type="EMBL" id="CP022657">
    <property type="protein sequence ID" value="ASS76886.1"/>
    <property type="molecule type" value="Genomic_DNA"/>
</dbReference>
<organism evidence="1 2">
    <name type="scientific">Tumebacillus algifaecis</name>
    <dbReference type="NCBI Taxonomy" id="1214604"/>
    <lineage>
        <taxon>Bacteria</taxon>
        <taxon>Bacillati</taxon>
        <taxon>Bacillota</taxon>
        <taxon>Bacilli</taxon>
        <taxon>Bacillales</taxon>
        <taxon>Alicyclobacillaceae</taxon>
        <taxon>Tumebacillus</taxon>
    </lineage>
</organism>
<keyword evidence="2" id="KW-1185">Reference proteome</keyword>
<evidence type="ECO:0000313" key="2">
    <source>
        <dbReference type="Proteomes" id="UP000214688"/>
    </source>
</evidence>
<dbReference type="Proteomes" id="UP000214688">
    <property type="component" value="Chromosome"/>
</dbReference>
<dbReference type="OrthoDB" id="2380320at2"/>
<protein>
    <submittedName>
        <fullName evidence="1">Uncharacterized protein</fullName>
    </submittedName>
</protein>
<dbReference type="AlphaFoldDB" id="A0A223D648"/>
<proteinExistence type="predicted"/>
<evidence type="ECO:0000313" key="1">
    <source>
        <dbReference type="EMBL" id="ASS76886.1"/>
    </source>
</evidence>
<accession>A0A223D648</accession>
<name>A0A223D648_9BACL</name>
<gene>
    <name evidence="1" type="ORF">CIG75_19510</name>
</gene>
<dbReference type="RefSeq" id="WP_094238113.1">
    <property type="nucleotide sequence ID" value="NZ_CP022657.1"/>
</dbReference>
<reference evidence="1 2" key="1">
    <citation type="journal article" date="2015" name="Int. J. Syst. Evol. Microbiol.">
        <title>Tumebacillus algifaecis sp. nov., isolated from decomposing algal scum.</title>
        <authorList>
            <person name="Wu Y.F."/>
            <person name="Zhang B."/>
            <person name="Xing P."/>
            <person name="Wu Q.L."/>
            <person name="Liu S.J."/>
        </authorList>
    </citation>
    <scope>NUCLEOTIDE SEQUENCE [LARGE SCALE GENOMIC DNA]</scope>
    <source>
        <strain evidence="1 2">THMBR28</strain>
    </source>
</reference>
<dbReference type="KEGG" id="tab:CIG75_19510"/>